<dbReference type="InterPro" id="IPR019734">
    <property type="entry name" value="TPR_rpt"/>
</dbReference>
<dbReference type="Pfam" id="PF13432">
    <property type="entry name" value="TPR_16"/>
    <property type="match status" value="1"/>
</dbReference>
<dbReference type="Pfam" id="PF04049">
    <property type="entry name" value="ANAPC8"/>
    <property type="match status" value="2"/>
</dbReference>
<dbReference type="GO" id="GO:0045842">
    <property type="term" value="P:positive regulation of mitotic metaphase/anaphase transition"/>
    <property type="evidence" value="ECO:0007669"/>
    <property type="project" value="TreeGrafter"/>
</dbReference>
<dbReference type="PROSITE" id="PS50005">
    <property type="entry name" value="TPR"/>
    <property type="match status" value="1"/>
</dbReference>
<reference evidence="11" key="1">
    <citation type="submission" date="2016-09" db="EMBL/GenBank/DDBJ databases">
        <authorList>
            <person name="Jeantristanb JTB J.-T."/>
            <person name="Ricardo R."/>
        </authorList>
    </citation>
    <scope>NUCLEOTIDE SEQUENCE [LARGE SCALE GENOMIC DNA]</scope>
</reference>
<dbReference type="InterPro" id="IPR011990">
    <property type="entry name" value="TPR-like_helical_dom_sf"/>
</dbReference>
<feature type="region of interest" description="Disordered" evidence="8">
    <location>
        <begin position="88"/>
        <end position="108"/>
    </location>
</feature>
<protein>
    <submittedName>
        <fullName evidence="10">BQ2448_24 protein</fullName>
    </submittedName>
</protein>
<keyword evidence="11" id="KW-1185">Reference proteome</keyword>
<dbReference type="GO" id="GO:0005680">
    <property type="term" value="C:anaphase-promoting complex"/>
    <property type="evidence" value="ECO:0007669"/>
    <property type="project" value="InterPro"/>
</dbReference>
<dbReference type="SMART" id="SM00028">
    <property type="entry name" value="TPR"/>
    <property type="match status" value="5"/>
</dbReference>
<keyword evidence="2" id="KW-0677">Repeat</keyword>
<gene>
    <name evidence="10" type="ORF">BQ2448_24</name>
</gene>
<dbReference type="GO" id="GO:0031145">
    <property type="term" value="P:anaphase-promoting complex-dependent catabolic process"/>
    <property type="evidence" value="ECO:0007669"/>
    <property type="project" value="TreeGrafter"/>
</dbReference>
<dbReference type="GO" id="GO:0051301">
    <property type="term" value="P:cell division"/>
    <property type="evidence" value="ECO:0007669"/>
    <property type="project" value="UniProtKB-KW"/>
</dbReference>
<sequence>MASNNLLHPAIAPPPPHVLRRRLKRAFNECSNRALPAVPTRPSTAPPNPMSSPELLSRFATSTPIRSNSPGRTAGTCNDNTTWASLGAHRATASASTSANPLASRPHAARDSLGSIMELASSPGGYPHHLDDRQHPPSHLGEEDSEMHPGAGRANMDGQELDLDLDPDPEDWDALESDRYDLALAGNRARWLRGYTKYLAGEKRAQEESGDLLGVKDRGTANPFAQELLAEMAEWEPRTVEHDPWLLYLKALLLLAIPPVSPSPFGPRDPTTMTVTLDHRLAAMDHLVQSVKLEPYNWSAWLKLASCLDGPEELEATLHFLPKETPFLFFFVHATLEIHAAGENLHEVLNDLDKIFPGASLIEGMRGLIHYHVREFDEATEYFTKLQESDPYRVEEIDIFSNILYVSEKRAELATLAQEYTKMDRSRPEKAILYFRRALKLDRGYLSAWTLMGHEYVEIKNTNAAIASYRRAMSIARTIEHGTASDRRTSSWANLIRAVNYQKATALRPFDARMWCALAVCYEKLKRVPDAIKSYQRALVSSEPGENDTALRIGRLYALQGDSFKAASYHRRALAEGIKTEATKNELSKNSVGDLDAAEELLKECLGVGEDKDEAELLLKELNVLLLSRE</sequence>
<organism evidence="10 11">
    <name type="scientific">Microbotryum intermedium</name>
    <dbReference type="NCBI Taxonomy" id="269621"/>
    <lineage>
        <taxon>Eukaryota</taxon>
        <taxon>Fungi</taxon>
        <taxon>Dikarya</taxon>
        <taxon>Basidiomycota</taxon>
        <taxon>Pucciniomycotina</taxon>
        <taxon>Microbotryomycetes</taxon>
        <taxon>Microbotryales</taxon>
        <taxon>Microbotryaceae</taxon>
        <taxon>Microbotryum</taxon>
    </lineage>
</organism>
<dbReference type="STRING" id="269621.A0A238FNU5"/>
<dbReference type="InterPro" id="IPR007192">
    <property type="entry name" value="APC8"/>
</dbReference>
<feature type="region of interest" description="Disordered" evidence="8">
    <location>
        <begin position="120"/>
        <end position="164"/>
    </location>
</feature>
<dbReference type="OrthoDB" id="10262026at2759"/>
<dbReference type="Gene3D" id="1.25.40.10">
    <property type="entry name" value="Tetratricopeptide repeat domain"/>
    <property type="match status" value="2"/>
</dbReference>
<evidence type="ECO:0000256" key="3">
    <source>
        <dbReference type="ARBA" id="ARBA00022776"/>
    </source>
</evidence>
<evidence type="ECO:0000313" key="11">
    <source>
        <dbReference type="Proteomes" id="UP000198372"/>
    </source>
</evidence>
<evidence type="ECO:0000256" key="8">
    <source>
        <dbReference type="SAM" id="MobiDB-lite"/>
    </source>
</evidence>
<dbReference type="PANTHER" id="PTHR12558">
    <property type="entry name" value="CELL DIVISION CYCLE 16,23,27"/>
    <property type="match status" value="1"/>
</dbReference>
<accession>A0A238FNU5</accession>
<dbReference type="EMBL" id="FMSP01000011">
    <property type="protein sequence ID" value="SCV72878.1"/>
    <property type="molecule type" value="Genomic_DNA"/>
</dbReference>
<evidence type="ECO:0000313" key="10">
    <source>
        <dbReference type="EMBL" id="SCV72878.1"/>
    </source>
</evidence>
<evidence type="ECO:0000256" key="5">
    <source>
        <dbReference type="ARBA" id="ARBA00022803"/>
    </source>
</evidence>
<name>A0A238FNU5_9BASI</name>
<dbReference type="PANTHER" id="PTHR12558:SF10">
    <property type="entry name" value="CELL DIVISION CYCLE PROTEIN 23 HOMOLOG"/>
    <property type="match status" value="1"/>
</dbReference>
<dbReference type="AlphaFoldDB" id="A0A238FNU5"/>
<dbReference type="SUPFAM" id="SSF81901">
    <property type="entry name" value="HCP-like"/>
    <property type="match status" value="1"/>
</dbReference>
<feature type="domain" description="Cdc23" evidence="9">
    <location>
        <begin position="188"/>
        <end position="255"/>
    </location>
</feature>
<feature type="repeat" description="TPR" evidence="7">
    <location>
        <begin position="446"/>
        <end position="479"/>
    </location>
</feature>
<evidence type="ECO:0000256" key="7">
    <source>
        <dbReference type="PROSITE-ProRule" id="PRU00339"/>
    </source>
</evidence>
<keyword evidence="3" id="KW-0498">Mitosis</keyword>
<dbReference type="Pfam" id="PF13181">
    <property type="entry name" value="TPR_8"/>
    <property type="match status" value="1"/>
</dbReference>
<proteinExistence type="predicted"/>
<evidence type="ECO:0000256" key="2">
    <source>
        <dbReference type="ARBA" id="ARBA00022737"/>
    </source>
</evidence>
<dbReference type="Proteomes" id="UP000198372">
    <property type="component" value="Unassembled WGS sequence"/>
</dbReference>
<dbReference type="GO" id="GO:0016567">
    <property type="term" value="P:protein ubiquitination"/>
    <property type="evidence" value="ECO:0007669"/>
    <property type="project" value="TreeGrafter"/>
</dbReference>
<evidence type="ECO:0000256" key="1">
    <source>
        <dbReference type="ARBA" id="ARBA00022618"/>
    </source>
</evidence>
<evidence type="ECO:0000256" key="6">
    <source>
        <dbReference type="ARBA" id="ARBA00023306"/>
    </source>
</evidence>
<keyword evidence="6" id="KW-0131">Cell cycle</keyword>
<keyword evidence="5 7" id="KW-0802">TPR repeat</keyword>
<keyword evidence="4" id="KW-0833">Ubl conjugation pathway</keyword>
<feature type="domain" description="Cdc23" evidence="9">
    <location>
        <begin position="282"/>
        <end position="361"/>
    </location>
</feature>
<evidence type="ECO:0000256" key="4">
    <source>
        <dbReference type="ARBA" id="ARBA00022786"/>
    </source>
</evidence>
<evidence type="ECO:0000259" key="9">
    <source>
        <dbReference type="Pfam" id="PF04049"/>
    </source>
</evidence>
<keyword evidence="1" id="KW-0132">Cell division</keyword>